<proteinExistence type="predicted"/>
<gene>
    <name evidence="1" type="ORF">CB4_02437</name>
</gene>
<organism evidence="1 2">
    <name type="scientific">Aneurinibacillus soli</name>
    <dbReference type="NCBI Taxonomy" id="1500254"/>
    <lineage>
        <taxon>Bacteria</taxon>
        <taxon>Bacillati</taxon>
        <taxon>Bacillota</taxon>
        <taxon>Bacilli</taxon>
        <taxon>Bacillales</taxon>
        <taxon>Paenibacillaceae</taxon>
        <taxon>Aneurinibacillus group</taxon>
        <taxon>Aneurinibacillus</taxon>
    </lineage>
</organism>
<name>A0A0U5BDH5_9BACL</name>
<dbReference type="Proteomes" id="UP000217696">
    <property type="component" value="Chromosome"/>
</dbReference>
<dbReference type="RefSeq" id="WP_172890870.1">
    <property type="nucleotide sequence ID" value="NZ_AP017312.1"/>
</dbReference>
<sequence>MNLLIWIAIIFFAHAALYLFLGTTHWLLVAIEATVVWAIVLAVIQYIVRMRRKERV</sequence>
<keyword evidence="2" id="KW-1185">Reference proteome</keyword>
<accession>A0A0U5BDH5</accession>
<dbReference type="KEGG" id="asoc:CB4_02437"/>
<dbReference type="EMBL" id="AP017312">
    <property type="protein sequence ID" value="BAU28263.1"/>
    <property type="molecule type" value="Genomic_DNA"/>
</dbReference>
<protein>
    <submittedName>
        <fullName evidence="1">Uncharacterized protein</fullName>
    </submittedName>
</protein>
<evidence type="ECO:0000313" key="1">
    <source>
        <dbReference type="EMBL" id="BAU28263.1"/>
    </source>
</evidence>
<reference evidence="1 2" key="1">
    <citation type="submission" date="2015-12" db="EMBL/GenBank/DDBJ databases">
        <title>Genome sequence of Aneurinibacillus soli.</title>
        <authorList>
            <person name="Lee J.S."/>
            <person name="Lee K.C."/>
            <person name="Kim K.K."/>
            <person name="Lee B.W."/>
        </authorList>
    </citation>
    <scope>NUCLEOTIDE SEQUENCE [LARGE SCALE GENOMIC DNA]</scope>
    <source>
        <strain evidence="1 2">CB4</strain>
    </source>
</reference>
<dbReference type="AlphaFoldDB" id="A0A0U5BDH5"/>
<evidence type="ECO:0000313" key="2">
    <source>
        <dbReference type="Proteomes" id="UP000217696"/>
    </source>
</evidence>